<dbReference type="GO" id="GO:0006152">
    <property type="term" value="P:purine nucleoside catabolic process"/>
    <property type="evidence" value="ECO:0007669"/>
    <property type="project" value="TreeGrafter"/>
</dbReference>
<comment type="catalytic activity">
    <reaction evidence="5">
        <text>a purine 2'-deoxy-D-ribonucleoside + phosphate = a purine nucleobase + 2-deoxy-alpha-D-ribose 1-phosphate</text>
        <dbReference type="Rhea" id="RHEA:36431"/>
        <dbReference type="ChEBI" id="CHEBI:26386"/>
        <dbReference type="ChEBI" id="CHEBI:43474"/>
        <dbReference type="ChEBI" id="CHEBI:57259"/>
        <dbReference type="ChEBI" id="CHEBI:142361"/>
        <dbReference type="EC" id="2.4.2.1"/>
    </reaction>
</comment>
<proteinExistence type="inferred from homology"/>
<sequence length="239" mass="26496">MMSNHIEAKKGEIAEAVLLPGDPLRAKYIAEKFLENPVCYNHIRNMFGYTGTYKGKKITVQGTGMGIPSISIYAHELICDYGAKKLIRVGTCGGLKDDVHVRDVVIAQGTTTDSGIVVRTFGAGLHYAPLADFELLGKAYHNAKKMNIPVKVGNVYCQDRFYDEEVDLQKLIQYGCLAVEMEAAALYMLAARYNVKALGIFTVSNHLFTGEETTAKEREQSFDDMIKIALETAIDEREV</sequence>
<evidence type="ECO:0000313" key="8">
    <source>
        <dbReference type="Proteomes" id="UP000780768"/>
    </source>
</evidence>
<comment type="subunit">
    <text evidence="5">Homohexamer; trimer of homodimers.</text>
</comment>
<feature type="binding site" description="in other chain" evidence="5">
    <location>
        <begin position="88"/>
        <end position="91"/>
    </location>
    <ligand>
        <name>phosphate</name>
        <dbReference type="ChEBI" id="CHEBI:43474"/>
        <note>ligand shared between dimeric partners</note>
    </ligand>
</feature>
<evidence type="ECO:0000256" key="3">
    <source>
        <dbReference type="ARBA" id="ARBA00022679"/>
    </source>
</evidence>
<keyword evidence="3 5" id="KW-0808">Transferase</keyword>
<feature type="site" description="Important for catalytic activity" evidence="5">
    <location>
        <position position="218"/>
    </location>
</feature>
<feature type="binding site" description="in other chain" evidence="5">
    <location>
        <begin position="204"/>
        <end position="205"/>
    </location>
    <ligand>
        <name>a purine D-ribonucleoside</name>
        <dbReference type="ChEBI" id="CHEBI:142355"/>
        <note>ligand shared between dimeric partners</note>
    </ligand>
</feature>
<evidence type="ECO:0000256" key="5">
    <source>
        <dbReference type="HAMAP-Rule" id="MF_01627"/>
    </source>
</evidence>
<dbReference type="InterPro" id="IPR004402">
    <property type="entry name" value="DeoD-type"/>
</dbReference>
<comment type="similarity">
    <text evidence="1 5">Belongs to the PNP/UDP phosphorylase family.</text>
</comment>
<dbReference type="Proteomes" id="UP000780768">
    <property type="component" value="Unassembled WGS sequence"/>
</dbReference>
<feature type="domain" description="Nucleoside phosphorylase" evidence="6">
    <location>
        <begin position="17"/>
        <end position="223"/>
    </location>
</feature>
<dbReference type="GO" id="GO:0005829">
    <property type="term" value="C:cytosol"/>
    <property type="evidence" value="ECO:0007669"/>
    <property type="project" value="TreeGrafter"/>
</dbReference>
<dbReference type="AlphaFoldDB" id="A0A921L8L7"/>
<dbReference type="Gene3D" id="3.40.50.1580">
    <property type="entry name" value="Nucleoside phosphorylase domain"/>
    <property type="match status" value="1"/>
</dbReference>
<organism evidence="7 8">
    <name type="scientific">Megamonas hypermegale</name>
    <dbReference type="NCBI Taxonomy" id="158847"/>
    <lineage>
        <taxon>Bacteria</taxon>
        <taxon>Bacillati</taxon>
        <taxon>Bacillota</taxon>
        <taxon>Negativicutes</taxon>
        <taxon>Selenomonadales</taxon>
        <taxon>Selenomonadaceae</taxon>
        <taxon>Megamonas</taxon>
    </lineage>
</organism>
<protein>
    <recommendedName>
        <fullName evidence="5">Purine nucleoside phosphorylase DeoD-type</fullName>
        <shortName evidence="5">PNP</shortName>
        <ecNumber evidence="5">2.4.2.1</ecNumber>
    </recommendedName>
</protein>
<dbReference type="PANTHER" id="PTHR43691">
    <property type="entry name" value="URIDINE PHOSPHORYLASE"/>
    <property type="match status" value="1"/>
</dbReference>
<reference evidence="7" key="2">
    <citation type="submission" date="2021-09" db="EMBL/GenBank/DDBJ databases">
        <authorList>
            <person name="Gilroy R."/>
        </authorList>
    </citation>
    <scope>NUCLEOTIDE SEQUENCE</scope>
    <source>
        <strain evidence="7">7318</strain>
    </source>
</reference>
<feature type="binding site" description="in other chain" evidence="5">
    <location>
        <begin position="180"/>
        <end position="182"/>
    </location>
    <ligand>
        <name>a purine D-ribonucleoside</name>
        <dbReference type="ChEBI" id="CHEBI:142355"/>
        <note>ligand shared between dimeric partners</note>
    </ligand>
</feature>
<dbReference type="HAMAP" id="MF_01627">
    <property type="entry name" value="Pur_nucleosid_phosp"/>
    <property type="match status" value="1"/>
</dbReference>
<dbReference type="EMBL" id="DYVR01000239">
    <property type="protein sequence ID" value="HJF85707.1"/>
    <property type="molecule type" value="Genomic_DNA"/>
</dbReference>
<dbReference type="RefSeq" id="WP_289548620.1">
    <property type="nucleotide sequence ID" value="NZ_DXWG01000008.1"/>
</dbReference>
<accession>A0A921L8L7</accession>
<comment type="caution">
    <text evidence="5">Lacks conserved residue(s) required for the propagation of feature annotation.</text>
</comment>
<dbReference type="InterPro" id="IPR035994">
    <property type="entry name" value="Nucleoside_phosphorylase_sf"/>
</dbReference>
<dbReference type="GO" id="GO:0004731">
    <property type="term" value="F:purine-nucleoside phosphorylase activity"/>
    <property type="evidence" value="ECO:0007669"/>
    <property type="project" value="UniProtKB-UniRule"/>
</dbReference>
<dbReference type="CDD" id="cd09006">
    <property type="entry name" value="PNP_EcPNPI-like"/>
    <property type="match status" value="1"/>
</dbReference>
<feature type="binding site" description="in other chain" evidence="5">
    <location>
        <position position="25"/>
    </location>
    <ligand>
        <name>phosphate</name>
        <dbReference type="ChEBI" id="CHEBI:43474"/>
        <note>ligand shared between dimeric partners</note>
    </ligand>
</feature>
<comment type="catalytic activity">
    <reaction evidence="4">
        <text>uridine + phosphate = alpha-D-ribose 1-phosphate + uracil</text>
        <dbReference type="Rhea" id="RHEA:24388"/>
        <dbReference type="ChEBI" id="CHEBI:16704"/>
        <dbReference type="ChEBI" id="CHEBI:17568"/>
        <dbReference type="ChEBI" id="CHEBI:43474"/>
        <dbReference type="ChEBI" id="CHEBI:57720"/>
        <dbReference type="EC" id="2.4.2.3"/>
    </reaction>
</comment>
<dbReference type="NCBIfam" id="TIGR00107">
    <property type="entry name" value="deoD"/>
    <property type="match status" value="1"/>
</dbReference>
<dbReference type="PROSITE" id="PS01232">
    <property type="entry name" value="PNP_UDP_1"/>
    <property type="match status" value="1"/>
</dbReference>
<evidence type="ECO:0000256" key="4">
    <source>
        <dbReference type="ARBA" id="ARBA00048447"/>
    </source>
</evidence>
<name>A0A921L8L7_9FIRM</name>
<keyword evidence="2 5" id="KW-0328">Glycosyltransferase</keyword>
<dbReference type="PANTHER" id="PTHR43691:SF11">
    <property type="entry name" value="FI09636P-RELATED"/>
    <property type="match status" value="1"/>
</dbReference>
<reference evidence="7" key="1">
    <citation type="journal article" date="2021" name="PeerJ">
        <title>Extensive microbial diversity within the chicken gut microbiome revealed by metagenomics and culture.</title>
        <authorList>
            <person name="Gilroy R."/>
            <person name="Ravi A."/>
            <person name="Getino M."/>
            <person name="Pursley I."/>
            <person name="Horton D.L."/>
            <person name="Alikhan N.F."/>
            <person name="Baker D."/>
            <person name="Gharbi K."/>
            <person name="Hall N."/>
            <person name="Watson M."/>
            <person name="Adriaenssens E.M."/>
            <person name="Foster-Nyarko E."/>
            <person name="Jarju S."/>
            <person name="Secka A."/>
            <person name="Antonio M."/>
            <person name="Oren A."/>
            <person name="Chaudhuri R.R."/>
            <person name="La Ragione R."/>
            <person name="Hildebrand F."/>
            <person name="Pallen M.J."/>
        </authorList>
    </citation>
    <scope>NUCLEOTIDE SEQUENCE</scope>
    <source>
        <strain evidence="7">7318</strain>
    </source>
</reference>
<feature type="binding site" description="in other chain" evidence="5">
    <location>
        <position position="21"/>
    </location>
    <ligand>
        <name>phosphate</name>
        <dbReference type="ChEBI" id="CHEBI:43474"/>
        <note>ligand shared between dimeric partners</note>
    </ligand>
</feature>
<dbReference type="EC" id="2.4.2.1" evidence="5"/>
<feature type="binding site" evidence="5">
    <location>
        <position position="5"/>
    </location>
    <ligand>
        <name>a purine D-ribonucleoside</name>
        <dbReference type="ChEBI" id="CHEBI:142355"/>
        <note>ligand shared between dimeric partners</note>
    </ligand>
</feature>
<dbReference type="NCBIfam" id="NF004489">
    <property type="entry name" value="PRK05819.1"/>
    <property type="match status" value="1"/>
</dbReference>
<comment type="function">
    <text evidence="5">Catalyzes the reversible phosphorolytic breakdown of the N-glycosidic bond in the beta-(deoxy)ribonucleoside molecules, with the formation of the corresponding free purine bases and pentose-1-phosphate.</text>
</comment>
<dbReference type="GO" id="GO:0004850">
    <property type="term" value="F:uridine phosphorylase activity"/>
    <property type="evidence" value="ECO:0007669"/>
    <property type="project" value="UniProtKB-EC"/>
</dbReference>
<evidence type="ECO:0000259" key="6">
    <source>
        <dbReference type="Pfam" id="PF01048"/>
    </source>
</evidence>
<comment type="catalytic activity">
    <reaction evidence="5">
        <text>a purine D-ribonucleoside + phosphate = a purine nucleobase + alpha-D-ribose 1-phosphate</text>
        <dbReference type="Rhea" id="RHEA:19805"/>
        <dbReference type="ChEBI" id="CHEBI:26386"/>
        <dbReference type="ChEBI" id="CHEBI:43474"/>
        <dbReference type="ChEBI" id="CHEBI:57720"/>
        <dbReference type="ChEBI" id="CHEBI:142355"/>
        <dbReference type="EC" id="2.4.2.1"/>
    </reaction>
</comment>
<feature type="binding site" evidence="5">
    <location>
        <position position="44"/>
    </location>
    <ligand>
        <name>phosphate</name>
        <dbReference type="ChEBI" id="CHEBI:43474"/>
        <note>ligand shared between dimeric partners</note>
    </ligand>
</feature>
<evidence type="ECO:0000313" key="7">
    <source>
        <dbReference type="EMBL" id="HJF85707.1"/>
    </source>
</evidence>
<gene>
    <name evidence="5 7" type="primary">deoD</name>
    <name evidence="7" type="ORF">K8V65_08615</name>
</gene>
<dbReference type="InterPro" id="IPR018016">
    <property type="entry name" value="Nucleoside_phosphorylase_CS"/>
</dbReference>
<evidence type="ECO:0000256" key="1">
    <source>
        <dbReference type="ARBA" id="ARBA00010456"/>
    </source>
</evidence>
<dbReference type="SUPFAM" id="SSF53167">
    <property type="entry name" value="Purine and uridine phosphorylases"/>
    <property type="match status" value="1"/>
</dbReference>
<dbReference type="InterPro" id="IPR000845">
    <property type="entry name" value="Nucleoside_phosphorylase_d"/>
</dbReference>
<dbReference type="Pfam" id="PF01048">
    <property type="entry name" value="PNP_UDP_1"/>
    <property type="match status" value="1"/>
</dbReference>
<evidence type="ECO:0000256" key="2">
    <source>
        <dbReference type="ARBA" id="ARBA00022676"/>
    </source>
</evidence>
<comment type="caution">
    <text evidence="7">The sequence shown here is derived from an EMBL/GenBank/DDBJ whole genome shotgun (WGS) entry which is preliminary data.</text>
</comment>